<reference evidence="2 3" key="1">
    <citation type="submission" date="2019-02" db="EMBL/GenBank/DDBJ databases">
        <title>Genomic Encyclopedia of Type Strains, Phase IV (KMG-IV): sequencing the most valuable type-strain genomes for metagenomic binning, comparative biology and taxonomic classification.</title>
        <authorList>
            <person name="Goeker M."/>
        </authorList>
    </citation>
    <scope>NUCLEOTIDE SEQUENCE [LARGE SCALE GENOMIC DNA]</scope>
    <source>
        <strain evidence="2 3">DSM 101727</strain>
    </source>
</reference>
<proteinExistence type="predicted"/>
<dbReference type="AlphaFoldDB" id="A0A4Q7KIU6"/>
<dbReference type="Proteomes" id="UP000294257">
    <property type="component" value="Unassembled WGS sequence"/>
</dbReference>
<feature type="transmembrane region" description="Helical" evidence="1">
    <location>
        <begin position="38"/>
        <end position="59"/>
    </location>
</feature>
<keyword evidence="1" id="KW-0812">Transmembrane</keyword>
<dbReference type="OrthoDB" id="4557003at2"/>
<feature type="transmembrane region" description="Helical" evidence="1">
    <location>
        <begin position="118"/>
        <end position="142"/>
    </location>
</feature>
<feature type="transmembrane region" description="Helical" evidence="1">
    <location>
        <begin position="167"/>
        <end position="187"/>
    </location>
</feature>
<keyword evidence="1" id="KW-0472">Membrane</keyword>
<organism evidence="2 3">
    <name type="scientific">Herbihabitans rhizosphaerae</name>
    <dbReference type="NCBI Taxonomy" id="1872711"/>
    <lineage>
        <taxon>Bacteria</taxon>
        <taxon>Bacillati</taxon>
        <taxon>Actinomycetota</taxon>
        <taxon>Actinomycetes</taxon>
        <taxon>Pseudonocardiales</taxon>
        <taxon>Pseudonocardiaceae</taxon>
        <taxon>Herbihabitans</taxon>
    </lineage>
</organism>
<evidence type="ECO:0000313" key="3">
    <source>
        <dbReference type="Proteomes" id="UP000294257"/>
    </source>
</evidence>
<evidence type="ECO:0000313" key="2">
    <source>
        <dbReference type="EMBL" id="RZS34860.1"/>
    </source>
</evidence>
<evidence type="ECO:0000256" key="1">
    <source>
        <dbReference type="SAM" id="Phobius"/>
    </source>
</evidence>
<dbReference type="RefSeq" id="WP_130346297.1">
    <property type="nucleotide sequence ID" value="NZ_SGWQ01000008.1"/>
</dbReference>
<accession>A0A4Q7KIU6</accession>
<sequence length="198" mass="21591">MSATSGQEQAPYPAEAPYERLYHLWEPPRAKVVVKRDLIPAVSVLSFVALLGMAIGWLWSRLAPGVRLRVREDGLLVPLQAESYHRFDDLVLLTLFALAAGVVTGVAVWFMRERRGPVIMIAAVLGGAVAAWLAVTTGVSFAEGRFAVDAPPKIGDIVTQAPRIESYWPIVAWPMTTALAYGLLAAWNGRDDLGRRLG</sequence>
<keyword evidence="1" id="KW-1133">Transmembrane helix</keyword>
<feature type="transmembrane region" description="Helical" evidence="1">
    <location>
        <begin position="90"/>
        <end position="111"/>
    </location>
</feature>
<dbReference type="Pfam" id="PF10821">
    <property type="entry name" value="DUF2567"/>
    <property type="match status" value="1"/>
</dbReference>
<gene>
    <name evidence="2" type="ORF">EV193_108210</name>
</gene>
<keyword evidence="3" id="KW-1185">Reference proteome</keyword>
<dbReference type="InterPro" id="IPR021213">
    <property type="entry name" value="DUF2567"/>
</dbReference>
<protein>
    <submittedName>
        <fullName evidence="2">Uncharacterized protein DUF2567</fullName>
    </submittedName>
</protein>
<comment type="caution">
    <text evidence="2">The sequence shown here is derived from an EMBL/GenBank/DDBJ whole genome shotgun (WGS) entry which is preliminary data.</text>
</comment>
<dbReference type="EMBL" id="SGWQ01000008">
    <property type="protein sequence ID" value="RZS34860.1"/>
    <property type="molecule type" value="Genomic_DNA"/>
</dbReference>
<name>A0A4Q7KIU6_9PSEU</name>